<dbReference type="Pfam" id="PF07536">
    <property type="entry name" value="HWE_HK"/>
    <property type="match status" value="1"/>
</dbReference>
<dbReference type="Proteomes" id="UP000241808">
    <property type="component" value="Unassembled WGS sequence"/>
</dbReference>
<comment type="caution">
    <text evidence="12">The sequence shown here is derived from an EMBL/GenBank/DDBJ whole genome shotgun (WGS) entry which is preliminary data.</text>
</comment>
<dbReference type="Pfam" id="PF08448">
    <property type="entry name" value="PAS_4"/>
    <property type="match status" value="1"/>
</dbReference>
<feature type="transmembrane region" description="Helical" evidence="10">
    <location>
        <begin position="65"/>
        <end position="91"/>
    </location>
</feature>
<evidence type="ECO:0000313" key="13">
    <source>
        <dbReference type="Proteomes" id="UP000241808"/>
    </source>
</evidence>
<evidence type="ECO:0000259" key="11">
    <source>
        <dbReference type="PROSITE" id="PS50113"/>
    </source>
</evidence>
<reference evidence="12 13" key="1">
    <citation type="submission" date="2018-04" db="EMBL/GenBank/DDBJ databases">
        <title>Genomic Encyclopedia of Archaeal and Bacterial Type Strains, Phase II (KMG-II): from individual species to whole genera.</title>
        <authorList>
            <person name="Goeker M."/>
        </authorList>
    </citation>
    <scope>NUCLEOTIDE SEQUENCE [LARGE SCALE GENOMIC DNA]</scope>
    <source>
        <strain evidence="12 13">DSM 25521</strain>
    </source>
</reference>
<feature type="transmembrane region" description="Helical" evidence="10">
    <location>
        <begin position="103"/>
        <end position="125"/>
    </location>
</feature>
<dbReference type="Gene3D" id="3.30.565.10">
    <property type="entry name" value="Histidine kinase-like ATPase, C-terminal domain"/>
    <property type="match status" value="1"/>
</dbReference>
<evidence type="ECO:0000256" key="8">
    <source>
        <dbReference type="ARBA" id="ARBA00022840"/>
    </source>
</evidence>
<evidence type="ECO:0000256" key="6">
    <source>
        <dbReference type="ARBA" id="ARBA00022741"/>
    </source>
</evidence>
<dbReference type="GO" id="GO:0005524">
    <property type="term" value="F:ATP binding"/>
    <property type="evidence" value="ECO:0007669"/>
    <property type="project" value="UniProtKB-KW"/>
</dbReference>
<dbReference type="PANTHER" id="PTHR41523">
    <property type="entry name" value="TWO-COMPONENT SYSTEM SENSOR PROTEIN"/>
    <property type="match status" value="1"/>
</dbReference>
<evidence type="ECO:0000256" key="10">
    <source>
        <dbReference type="SAM" id="Phobius"/>
    </source>
</evidence>
<keyword evidence="10" id="KW-1133">Transmembrane helix</keyword>
<dbReference type="InterPro" id="IPR058544">
    <property type="entry name" value="ETR1_N"/>
</dbReference>
<keyword evidence="10" id="KW-0472">Membrane</keyword>
<name>A0A2T4YZR9_9HYPH</name>
<keyword evidence="9" id="KW-0175">Coiled coil</keyword>
<keyword evidence="8" id="KW-0067">ATP-binding</keyword>
<dbReference type="Gene3D" id="3.30.450.20">
    <property type="entry name" value="PAS domain"/>
    <property type="match status" value="1"/>
</dbReference>
<proteinExistence type="predicted"/>
<dbReference type="PANTHER" id="PTHR41523:SF7">
    <property type="entry name" value="HISTIDINE KINASE"/>
    <property type="match status" value="1"/>
</dbReference>
<evidence type="ECO:0000256" key="5">
    <source>
        <dbReference type="ARBA" id="ARBA00022737"/>
    </source>
</evidence>
<dbReference type="InterPro" id="IPR035965">
    <property type="entry name" value="PAS-like_dom_sf"/>
</dbReference>
<dbReference type="SUPFAM" id="SSF55785">
    <property type="entry name" value="PYP-like sensor domain (PAS domain)"/>
    <property type="match status" value="1"/>
</dbReference>
<gene>
    <name evidence="12" type="ORF">C8P69_1074</name>
</gene>
<keyword evidence="7 12" id="KW-0418">Kinase</keyword>
<accession>A0A2T4YZR9</accession>
<organism evidence="12 13">
    <name type="scientific">Phreatobacter oligotrophus</name>
    <dbReference type="NCBI Taxonomy" id="1122261"/>
    <lineage>
        <taxon>Bacteria</taxon>
        <taxon>Pseudomonadati</taxon>
        <taxon>Pseudomonadota</taxon>
        <taxon>Alphaproteobacteria</taxon>
        <taxon>Hyphomicrobiales</taxon>
        <taxon>Phreatobacteraceae</taxon>
        <taxon>Phreatobacter</taxon>
    </lineage>
</organism>
<dbReference type="RefSeq" id="WP_170118267.1">
    <property type="nucleotide sequence ID" value="NZ_PZZL01000007.1"/>
</dbReference>
<keyword evidence="3" id="KW-0597">Phosphoprotein</keyword>
<keyword evidence="10" id="KW-0812">Transmembrane</keyword>
<dbReference type="InterPro" id="IPR000700">
    <property type="entry name" value="PAS-assoc_C"/>
</dbReference>
<dbReference type="SMART" id="SM00911">
    <property type="entry name" value="HWE_HK"/>
    <property type="match status" value="1"/>
</dbReference>
<sequence>MESVLLYLFGAASFIPHGYCLLWRPDLVAMHAFGDAFTALAYFLIPAAIVYFLRKRRHDLRREHFGIATLFAAFIIACAVTHVANLLTLWWPFYGLQGLIKVATAIISLATAGLIWQLMPGLLALPSPADLERANEALRSEVNAKNDALAQLREAQASLEGKVAERTEQLTRLNQRFELALANSGITVFEQDSELRYVWIYNAPTELAETEIVGRNEVEVLPLPAATQAAAVKNEAMRSGRRQEAEVMVTMPSGAHWYDLRVEPLAQGLGQGVMCVAIDVTARKRAEEQLRLVMHEMVHRVKNVFAVVNSIMSQTARRAKSITEFTTDFSERVLALSRGHDQLVREQWQSASLGSIAEAVIAPLVGKESFTTRVSIDGPEVGLDSSQVQNFALAFHELTTNSLKHGALSATAGRVRLTWSVSPSIDGPELKLRWEETGGPPVAAPTQQGFGRLMVETLVPRGLGGKGVLEFARSGVLWTLTMPLKRVDIALYPQDRK</sequence>
<keyword evidence="13" id="KW-1185">Reference proteome</keyword>
<dbReference type="AlphaFoldDB" id="A0A2T4YZR9"/>
<protein>
    <recommendedName>
        <fullName evidence="2">histidine kinase</fullName>
        <ecNumber evidence="2">2.7.13.3</ecNumber>
    </recommendedName>
</protein>
<dbReference type="InterPro" id="IPR013656">
    <property type="entry name" value="PAS_4"/>
</dbReference>
<dbReference type="Pfam" id="PF25487">
    <property type="entry name" value="ETR1_N"/>
    <property type="match status" value="1"/>
</dbReference>
<evidence type="ECO:0000256" key="4">
    <source>
        <dbReference type="ARBA" id="ARBA00022679"/>
    </source>
</evidence>
<keyword evidence="4" id="KW-0808">Transferase</keyword>
<evidence type="ECO:0000256" key="7">
    <source>
        <dbReference type="ARBA" id="ARBA00022777"/>
    </source>
</evidence>
<evidence type="ECO:0000256" key="1">
    <source>
        <dbReference type="ARBA" id="ARBA00000085"/>
    </source>
</evidence>
<dbReference type="InterPro" id="IPR011102">
    <property type="entry name" value="Sig_transdc_His_kinase_HWE"/>
</dbReference>
<dbReference type="EC" id="2.7.13.3" evidence="2"/>
<dbReference type="InterPro" id="IPR036890">
    <property type="entry name" value="HATPase_C_sf"/>
</dbReference>
<feature type="domain" description="PAC" evidence="11">
    <location>
        <begin position="241"/>
        <end position="292"/>
    </location>
</feature>
<evidence type="ECO:0000313" key="12">
    <source>
        <dbReference type="EMBL" id="PTM52728.1"/>
    </source>
</evidence>
<evidence type="ECO:0000256" key="9">
    <source>
        <dbReference type="SAM" id="Coils"/>
    </source>
</evidence>
<dbReference type="PROSITE" id="PS50113">
    <property type="entry name" value="PAC"/>
    <property type="match status" value="1"/>
</dbReference>
<evidence type="ECO:0000256" key="3">
    <source>
        <dbReference type="ARBA" id="ARBA00022553"/>
    </source>
</evidence>
<dbReference type="EMBL" id="PZZL01000007">
    <property type="protein sequence ID" value="PTM52728.1"/>
    <property type="molecule type" value="Genomic_DNA"/>
</dbReference>
<comment type="catalytic activity">
    <reaction evidence="1">
        <text>ATP + protein L-histidine = ADP + protein N-phospho-L-histidine.</text>
        <dbReference type="EC" id="2.7.13.3"/>
    </reaction>
</comment>
<feature type="coiled-coil region" evidence="9">
    <location>
        <begin position="131"/>
        <end position="169"/>
    </location>
</feature>
<evidence type="ECO:0000256" key="2">
    <source>
        <dbReference type="ARBA" id="ARBA00012438"/>
    </source>
</evidence>
<dbReference type="GO" id="GO:0004673">
    <property type="term" value="F:protein histidine kinase activity"/>
    <property type="evidence" value="ECO:0007669"/>
    <property type="project" value="UniProtKB-EC"/>
</dbReference>
<keyword evidence="5" id="KW-0677">Repeat</keyword>
<keyword evidence="6" id="KW-0547">Nucleotide-binding</keyword>
<feature type="transmembrane region" description="Helical" evidence="10">
    <location>
        <begin position="36"/>
        <end position="53"/>
    </location>
</feature>